<keyword evidence="11" id="KW-1185">Reference proteome</keyword>
<evidence type="ECO:0000256" key="5">
    <source>
        <dbReference type="ARBA" id="ARBA00022692"/>
    </source>
</evidence>
<organism evidence="10 11">
    <name type="scientific">Cercopithifilaria johnstoni</name>
    <dbReference type="NCBI Taxonomy" id="2874296"/>
    <lineage>
        <taxon>Eukaryota</taxon>
        <taxon>Metazoa</taxon>
        <taxon>Ecdysozoa</taxon>
        <taxon>Nematoda</taxon>
        <taxon>Chromadorea</taxon>
        <taxon>Rhabditida</taxon>
        <taxon>Spirurina</taxon>
        <taxon>Spiruromorpha</taxon>
        <taxon>Filarioidea</taxon>
        <taxon>Onchocercidae</taxon>
        <taxon>Cercopithifilaria</taxon>
    </lineage>
</organism>
<dbReference type="Pfam" id="PF01762">
    <property type="entry name" value="Galactosyl_T"/>
    <property type="match status" value="1"/>
</dbReference>
<accession>A0A8J2MF29</accession>
<protein>
    <recommendedName>
        <fullName evidence="12">Hexosyltransferase</fullName>
    </recommendedName>
</protein>
<evidence type="ECO:0000256" key="9">
    <source>
        <dbReference type="ARBA" id="ARBA00023136"/>
    </source>
</evidence>
<evidence type="ECO:0000256" key="6">
    <source>
        <dbReference type="ARBA" id="ARBA00022968"/>
    </source>
</evidence>
<evidence type="ECO:0000313" key="10">
    <source>
        <dbReference type="EMBL" id="CAG9540288.1"/>
    </source>
</evidence>
<evidence type="ECO:0000256" key="4">
    <source>
        <dbReference type="ARBA" id="ARBA00022679"/>
    </source>
</evidence>
<keyword evidence="3" id="KW-0328">Glycosyltransferase</keyword>
<gene>
    <name evidence="10" type="ORF">CJOHNSTONI_LOCUS9818</name>
</gene>
<comment type="subcellular location">
    <subcellularLocation>
        <location evidence="1">Golgi apparatus membrane</location>
        <topology evidence="1">Single-pass type II membrane protein</topology>
    </subcellularLocation>
</comment>
<evidence type="ECO:0000256" key="2">
    <source>
        <dbReference type="ARBA" id="ARBA00008661"/>
    </source>
</evidence>
<dbReference type="EMBL" id="CAKAEH010001929">
    <property type="protein sequence ID" value="CAG9540288.1"/>
    <property type="molecule type" value="Genomic_DNA"/>
</dbReference>
<reference evidence="10" key="1">
    <citation type="submission" date="2021-09" db="EMBL/GenBank/DDBJ databases">
        <authorList>
            <consortium name="Pathogen Informatics"/>
        </authorList>
    </citation>
    <scope>NUCLEOTIDE SEQUENCE</scope>
</reference>
<evidence type="ECO:0000256" key="7">
    <source>
        <dbReference type="ARBA" id="ARBA00022989"/>
    </source>
</evidence>
<proteinExistence type="inferred from homology"/>
<dbReference type="GO" id="GO:0000139">
    <property type="term" value="C:Golgi membrane"/>
    <property type="evidence" value="ECO:0007669"/>
    <property type="project" value="UniProtKB-SubCell"/>
</dbReference>
<keyword evidence="8" id="KW-0333">Golgi apparatus</keyword>
<name>A0A8J2MF29_9BILA</name>
<dbReference type="InterPro" id="IPR002659">
    <property type="entry name" value="Glyco_trans_31"/>
</dbReference>
<comment type="caution">
    <text evidence="10">The sequence shown here is derived from an EMBL/GenBank/DDBJ whole genome shotgun (WGS) entry which is preliminary data.</text>
</comment>
<evidence type="ECO:0000256" key="3">
    <source>
        <dbReference type="ARBA" id="ARBA00022676"/>
    </source>
</evidence>
<keyword evidence="5" id="KW-0812">Transmembrane</keyword>
<keyword evidence="7" id="KW-1133">Transmembrane helix</keyword>
<evidence type="ECO:0008006" key="12">
    <source>
        <dbReference type="Google" id="ProtNLM"/>
    </source>
</evidence>
<sequence>MPYKRYPHDFYPPFAPGMMYIIPLEAFRKIWRTLPIVIWLRLEDIFYTGVVAEIAGVKRININFMYSADNIQV</sequence>
<evidence type="ECO:0000256" key="1">
    <source>
        <dbReference type="ARBA" id="ARBA00004323"/>
    </source>
</evidence>
<dbReference type="GO" id="GO:0016758">
    <property type="term" value="F:hexosyltransferase activity"/>
    <property type="evidence" value="ECO:0007669"/>
    <property type="project" value="InterPro"/>
</dbReference>
<dbReference type="Proteomes" id="UP000746747">
    <property type="component" value="Unassembled WGS sequence"/>
</dbReference>
<evidence type="ECO:0000256" key="8">
    <source>
        <dbReference type="ARBA" id="ARBA00023034"/>
    </source>
</evidence>
<dbReference type="OrthoDB" id="6086505at2759"/>
<evidence type="ECO:0000313" key="11">
    <source>
        <dbReference type="Proteomes" id="UP000746747"/>
    </source>
</evidence>
<keyword evidence="4" id="KW-0808">Transferase</keyword>
<dbReference type="AlphaFoldDB" id="A0A8J2MF29"/>
<keyword evidence="6" id="KW-0735">Signal-anchor</keyword>
<comment type="similarity">
    <text evidence="2">Belongs to the glycosyltransferase 31 family.</text>
</comment>
<keyword evidence="9" id="KW-0472">Membrane</keyword>